<reference evidence="2 3" key="1">
    <citation type="submission" date="2018-06" db="EMBL/GenBank/DDBJ databases">
        <authorList>
            <consortium name="Pathogen Informatics"/>
            <person name="Doyle S."/>
        </authorList>
    </citation>
    <scope>NUCLEOTIDE SEQUENCE [LARGE SCALE GENOMIC DNA]</scope>
    <source>
        <strain evidence="2 3">NCTC12722</strain>
    </source>
</reference>
<gene>
    <name evidence="2" type="ORF">NCTC12722_03251</name>
</gene>
<evidence type="ECO:0000256" key="1">
    <source>
        <dbReference type="SAM" id="Phobius"/>
    </source>
</evidence>
<name>A0A380WAK9_AFIFE</name>
<sequence length="51" mass="5478">MLSVIAFWIYVVGIPISFGVLVKMADDAGAAMGCFIWPLVALGYLGYRLAP</sequence>
<feature type="transmembrane region" description="Helical" evidence="1">
    <location>
        <begin position="5"/>
        <end position="22"/>
    </location>
</feature>
<proteinExistence type="predicted"/>
<evidence type="ECO:0000313" key="3">
    <source>
        <dbReference type="Proteomes" id="UP000254343"/>
    </source>
</evidence>
<dbReference type="Proteomes" id="UP000254343">
    <property type="component" value="Unassembled WGS sequence"/>
</dbReference>
<keyword evidence="1" id="KW-0812">Transmembrane</keyword>
<organism evidence="2 3">
    <name type="scientific">Afipia felis</name>
    <name type="common">Cat scratch disease bacillus</name>
    <dbReference type="NCBI Taxonomy" id="1035"/>
    <lineage>
        <taxon>Bacteria</taxon>
        <taxon>Pseudomonadati</taxon>
        <taxon>Pseudomonadota</taxon>
        <taxon>Alphaproteobacteria</taxon>
        <taxon>Hyphomicrobiales</taxon>
        <taxon>Nitrobacteraceae</taxon>
        <taxon>Afipia</taxon>
    </lineage>
</organism>
<keyword evidence="1" id="KW-1133">Transmembrane helix</keyword>
<accession>A0A380WAK9</accession>
<protein>
    <submittedName>
        <fullName evidence="2">Uncharacterized protein</fullName>
    </submittedName>
</protein>
<feature type="transmembrane region" description="Helical" evidence="1">
    <location>
        <begin position="28"/>
        <end position="47"/>
    </location>
</feature>
<evidence type="ECO:0000313" key="2">
    <source>
        <dbReference type="EMBL" id="SUU86030.1"/>
    </source>
</evidence>
<dbReference type="EMBL" id="UIGB01000001">
    <property type="protein sequence ID" value="SUU86030.1"/>
    <property type="molecule type" value="Genomic_DNA"/>
</dbReference>
<dbReference type="AlphaFoldDB" id="A0A380WAK9"/>
<keyword evidence="1" id="KW-0472">Membrane</keyword>